<name>A0A934PSK8_9SPHI</name>
<organism evidence="1 2">
    <name type="scientific">Mucilaginibacter segetis</name>
    <dbReference type="NCBI Taxonomy" id="2793071"/>
    <lineage>
        <taxon>Bacteria</taxon>
        <taxon>Pseudomonadati</taxon>
        <taxon>Bacteroidota</taxon>
        <taxon>Sphingobacteriia</taxon>
        <taxon>Sphingobacteriales</taxon>
        <taxon>Sphingobacteriaceae</taxon>
        <taxon>Mucilaginibacter</taxon>
    </lineage>
</organism>
<dbReference type="RefSeq" id="WP_200066576.1">
    <property type="nucleotide sequence ID" value="NZ_JAEHFW010000002.1"/>
</dbReference>
<dbReference type="AlphaFoldDB" id="A0A934PSK8"/>
<evidence type="ECO:0000313" key="2">
    <source>
        <dbReference type="Proteomes" id="UP000613193"/>
    </source>
</evidence>
<gene>
    <name evidence="1" type="ORF">I5M19_12040</name>
</gene>
<dbReference type="EMBL" id="JAEHFW010000002">
    <property type="protein sequence ID" value="MBK0380044.1"/>
    <property type="molecule type" value="Genomic_DNA"/>
</dbReference>
<protein>
    <submittedName>
        <fullName evidence="1">Uncharacterized protein</fullName>
    </submittedName>
</protein>
<reference evidence="1" key="1">
    <citation type="submission" date="2020-12" db="EMBL/GenBank/DDBJ databases">
        <title>Bacterial novel species Mucilaginibacter sp. SD-g isolated from soil.</title>
        <authorList>
            <person name="Jung H.-Y."/>
        </authorList>
    </citation>
    <scope>NUCLEOTIDE SEQUENCE</scope>
    <source>
        <strain evidence="1">SD-g</strain>
    </source>
</reference>
<accession>A0A934PSK8</accession>
<dbReference type="Proteomes" id="UP000613193">
    <property type="component" value="Unassembled WGS sequence"/>
</dbReference>
<proteinExistence type="predicted"/>
<evidence type="ECO:0000313" key="1">
    <source>
        <dbReference type="EMBL" id="MBK0380044.1"/>
    </source>
</evidence>
<keyword evidence="2" id="KW-1185">Reference proteome</keyword>
<comment type="caution">
    <text evidence="1">The sequence shown here is derived from an EMBL/GenBank/DDBJ whole genome shotgun (WGS) entry which is preliminary data.</text>
</comment>
<sequence>MNTDSLFPNLTIVNLLNDFHQNEFDVSTIDNYMVSYHAFLNYFKIIADRKGEIRKDDLIIGINFTYGWMPTIFSFKNDDFDYPLHILNQVQQGAIIGIKEFNALKSLFNNSIVGTSKLLHFINPEQYAIWDSRVCRFATGRNNVYQSQVNNTEYFNRYLNLSRLLSSEPLFEYEIYQPFCKKLNEYQQKTIPVTPLRVLELLLFLMDIKKYGRNNKVTAVVE</sequence>